<feature type="compositionally biased region" description="Polar residues" evidence="1">
    <location>
        <begin position="249"/>
        <end position="263"/>
    </location>
</feature>
<sequence>MSSSKINALQTRLTTTRGGKVRGYIPNGVCLIQIASPGSKAILVSNNVRARTLARFSNHAKDNLVIQIPKAPQSTNAATTLTLPEGASPAAVSMITNWMVVNEKADQPQQFLPANAMDMPFVHLALLYRTSLIFKPVMSNMNDLLRQTIMDKLDLTPVSSTKEWAELYKATESDEGMRRRLIHSTLDHLILTGRMSPELGMKINSWTDTIPGLSDEMHRLGTNKIEYRNRKMQATKPQVPKPRIPSGPSVISTASTRSALSVGSSQSKPSPQTSVTTSPSPSKVSYSAVLKSNPPSKGPSPAASLYKPTTVSKSPSPATAPSYSAVAMNKAVTRSPEIVVKLPKFGMASPVGNWADDVEEEANKCKEKAVVAEAKA</sequence>
<proteinExistence type="predicted"/>
<evidence type="ECO:0000313" key="2">
    <source>
        <dbReference type="EMBL" id="KAF1987474.1"/>
    </source>
</evidence>
<gene>
    <name evidence="2" type="ORF">K402DRAFT_49950</name>
</gene>
<feature type="compositionally biased region" description="Low complexity" evidence="1">
    <location>
        <begin position="306"/>
        <end position="321"/>
    </location>
</feature>
<accession>A0A6G1H335</accession>
<dbReference type="AlphaFoldDB" id="A0A6G1H335"/>
<name>A0A6G1H335_9PEZI</name>
<dbReference type="EMBL" id="ML977152">
    <property type="protein sequence ID" value="KAF1987474.1"/>
    <property type="molecule type" value="Genomic_DNA"/>
</dbReference>
<dbReference type="Proteomes" id="UP000800041">
    <property type="component" value="Unassembled WGS sequence"/>
</dbReference>
<feature type="compositionally biased region" description="Low complexity" evidence="1">
    <location>
        <begin position="264"/>
        <end position="285"/>
    </location>
</feature>
<feature type="region of interest" description="Disordered" evidence="1">
    <location>
        <begin position="227"/>
        <end position="321"/>
    </location>
</feature>
<evidence type="ECO:0000256" key="1">
    <source>
        <dbReference type="SAM" id="MobiDB-lite"/>
    </source>
</evidence>
<reference evidence="2" key="1">
    <citation type="journal article" date="2020" name="Stud. Mycol.">
        <title>101 Dothideomycetes genomes: a test case for predicting lifestyles and emergence of pathogens.</title>
        <authorList>
            <person name="Haridas S."/>
            <person name="Albert R."/>
            <person name="Binder M."/>
            <person name="Bloem J."/>
            <person name="Labutti K."/>
            <person name="Salamov A."/>
            <person name="Andreopoulos B."/>
            <person name="Baker S."/>
            <person name="Barry K."/>
            <person name="Bills G."/>
            <person name="Bluhm B."/>
            <person name="Cannon C."/>
            <person name="Castanera R."/>
            <person name="Culley D."/>
            <person name="Daum C."/>
            <person name="Ezra D."/>
            <person name="Gonzalez J."/>
            <person name="Henrissat B."/>
            <person name="Kuo A."/>
            <person name="Liang C."/>
            <person name="Lipzen A."/>
            <person name="Lutzoni F."/>
            <person name="Magnuson J."/>
            <person name="Mondo S."/>
            <person name="Nolan M."/>
            <person name="Ohm R."/>
            <person name="Pangilinan J."/>
            <person name="Park H.-J."/>
            <person name="Ramirez L."/>
            <person name="Alfaro M."/>
            <person name="Sun H."/>
            <person name="Tritt A."/>
            <person name="Yoshinaga Y."/>
            <person name="Zwiers L.-H."/>
            <person name="Turgeon B."/>
            <person name="Goodwin S."/>
            <person name="Spatafora J."/>
            <person name="Crous P."/>
            <person name="Grigoriev I."/>
        </authorList>
    </citation>
    <scope>NUCLEOTIDE SEQUENCE</scope>
    <source>
        <strain evidence="2">CBS 113979</strain>
    </source>
</reference>
<protein>
    <submittedName>
        <fullName evidence="2">Uncharacterized protein</fullName>
    </submittedName>
</protein>
<evidence type="ECO:0000313" key="3">
    <source>
        <dbReference type="Proteomes" id="UP000800041"/>
    </source>
</evidence>
<keyword evidence="3" id="KW-1185">Reference proteome</keyword>
<organism evidence="2 3">
    <name type="scientific">Aulographum hederae CBS 113979</name>
    <dbReference type="NCBI Taxonomy" id="1176131"/>
    <lineage>
        <taxon>Eukaryota</taxon>
        <taxon>Fungi</taxon>
        <taxon>Dikarya</taxon>
        <taxon>Ascomycota</taxon>
        <taxon>Pezizomycotina</taxon>
        <taxon>Dothideomycetes</taxon>
        <taxon>Pleosporomycetidae</taxon>
        <taxon>Aulographales</taxon>
        <taxon>Aulographaceae</taxon>
    </lineage>
</organism>